<organism evidence="2 3">
    <name type="scientific">Candidatus Gottesmanbacteria bacterium RIFCSPHIGHO2_01_FULL_39_10</name>
    <dbReference type="NCBI Taxonomy" id="1798375"/>
    <lineage>
        <taxon>Bacteria</taxon>
        <taxon>Candidatus Gottesmaniibacteriota</taxon>
    </lineage>
</organism>
<dbReference type="STRING" id="1798375.A2773_02785"/>
<evidence type="ECO:0000313" key="2">
    <source>
        <dbReference type="EMBL" id="OGG14171.1"/>
    </source>
</evidence>
<dbReference type="SUPFAM" id="SSF48208">
    <property type="entry name" value="Six-hairpin glycosidases"/>
    <property type="match status" value="1"/>
</dbReference>
<feature type="domain" description="Squalene cyclase C-terminal" evidence="1">
    <location>
        <begin position="63"/>
        <end position="235"/>
    </location>
</feature>
<comment type="caution">
    <text evidence="2">The sequence shown here is derived from an EMBL/GenBank/DDBJ whole genome shotgun (WGS) entry which is preliminary data.</text>
</comment>
<accession>A0A1F5ZP27</accession>
<evidence type="ECO:0000313" key="3">
    <source>
        <dbReference type="Proteomes" id="UP000177383"/>
    </source>
</evidence>
<sequence>MDLKNLFFRTVGDAVGRSYGLVDNEHYIHEGVRWLMRAQDIAGDGGVSAQYSLFHGWDGSYIETTGYILETFFTAAQKYRNAEYKKRAVRMADFLVRVQLSSGAFQSGTPQDLPAVPRVFNTGEDIRGLITAYEKTGGKQYLKAARKAADWLISIQEKDGSWIQHEFQNRKHAYHSRTAWALLRVWQATKEKTYRQAAEKNLRWVVSKQQKNGWFSECDFTTPKWPFTHAIDYTMSGFLASSRILKNATHWKAGKTCADALLRYYAAHHAFMPATFTAQWKSSDTYTCLTGDAQIAYTWLMVFQETHDQKYLKYAVKLLDDIKKTVDVSTEDLNIRGAVAGAFPHYGGYSRWNYPNWATKFFVDACMILEECQKVQ</sequence>
<name>A0A1F5ZP27_9BACT</name>
<protein>
    <recommendedName>
        <fullName evidence="1">Squalene cyclase C-terminal domain-containing protein</fullName>
    </recommendedName>
</protein>
<dbReference type="InterPro" id="IPR008928">
    <property type="entry name" value="6-hairpin_glycosidase_sf"/>
</dbReference>
<dbReference type="Pfam" id="PF13243">
    <property type="entry name" value="SQHop_cyclase_C"/>
    <property type="match status" value="1"/>
</dbReference>
<evidence type="ECO:0000259" key="1">
    <source>
        <dbReference type="Pfam" id="PF13243"/>
    </source>
</evidence>
<dbReference type="EMBL" id="MFJE01000023">
    <property type="protein sequence ID" value="OGG14171.1"/>
    <property type="molecule type" value="Genomic_DNA"/>
</dbReference>
<dbReference type="Gene3D" id="1.50.10.20">
    <property type="match status" value="1"/>
</dbReference>
<gene>
    <name evidence="2" type="ORF">A2773_02785</name>
</gene>
<reference evidence="2 3" key="1">
    <citation type="journal article" date="2016" name="Nat. Commun.">
        <title>Thousands of microbial genomes shed light on interconnected biogeochemical processes in an aquifer system.</title>
        <authorList>
            <person name="Anantharaman K."/>
            <person name="Brown C.T."/>
            <person name="Hug L.A."/>
            <person name="Sharon I."/>
            <person name="Castelle C.J."/>
            <person name="Probst A.J."/>
            <person name="Thomas B.C."/>
            <person name="Singh A."/>
            <person name="Wilkins M.J."/>
            <person name="Karaoz U."/>
            <person name="Brodie E.L."/>
            <person name="Williams K.H."/>
            <person name="Hubbard S.S."/>
            <person name="Banfield J.F."/>
        </authorList>
    </citation>
    <scope>NUCLEOTIDE SEQUENCE [LARGE SCALE GENOMIC DNA]</scope>
</reference>
<dbReference type="AlphaFoldDB" id="A0A1F5ZP27"/>
<dbReference type="Proteomes" id="UP000177383">
    <property type="component" value="Unassembled WGS sequence"/>
</dbReference>
<dbReference type="GO" id="GO:0005975">
    <property type="term" value="P:carbohydrate metabolic process"/>
    <property type="evidence" value="ECO:0007669"/>
    <property type="project" value="InterPro"/>
</dbReference>
<proteinExistence type="predicted"/>
<dbReference type="InterPro" id="IPR032696">
    <property type="entry name" value="SQ_cyclase_C"/>
</dbReference>